<dbReference type="Pfam" id="PF12840">
    <property type="entry name" value="HTH_20"/>
    <property type="match status" value="1"/>
</dbReference>
<dbReference type="InterPro" id="IPR011991">
    <property type="entry name" value="ArsR-like_HTH"/>
</dbReference>
<evidence type="ECO:0000259" key="1">
    <source>
        <dbReference type="SMART" id="SM00418"/>
    </source>
</evidence>
<dbReference type="OrthoDB" id="7945987at2"/>
<dbReference type="AlphaFoldDB" id="A0A660L6U6"/>
<reference evidence="2 3" key="1">
    <citation type="submission" date="2018-10" db="EMBL/GenBank/DDBJ databases">
        <title>Genomic Encyclopedia of Archaeal and Bacterial Type Strains, Phase II (KMG-II): from individual species to whole genera.</title>
        <authorList>
            <person name="Goeker M."/>
        </authorList>
    </citation>
    <scope>NUCLEOTIDE SEQUENCE [LARGE SCALE GENOMIC DNA]</scope>
    <source>
        <strain evidence="2 3">DSM 14954</strain>
    </source>
</reference>
<dbReference type="Gene3D" id="1.10.10.10">
    <property type="entry name" value="Winged helix-like DNA-binding domain superfamily/Winged helix DNA-binding domain"/>
    <property type="match status" value="1"/>
</dbReference>
<dbReference type="InterPro" id="IPR036390">
    <property type="entry name" value="WH_DNA-bd_sf"/>
</dbReference>
<gene>
    <name evidence="2" type="ORF">C8N24_0570</name>
</gene>
<dbReference type="EMBL" id="RBIL01000001">
    <property type="protein sequence ID" value="RKQ90757.1"/>
    <property type="molecule type" value="Genomic_DNA"/>
</dbReference>
<dbReference type="CDD" id="cd00090">
    <property type="entry name" value="HTH_ARSR"/>
    <property type="match status" value="1"/>
</dbReference>
<protein>
    <submittedName>
        <fullName evidence="2">Helix-turn-helix protein</fullName>
    </submittedName>
</protein>
<evidence type="ECO:0000313" key="2">
    <source>
        <dbReference type="EMBL" id="RKQ90757.1"/>
    </source>
</evidence>
<dbReference type="Proteomes" id="UP000278962">
    <property type="component" value="Unassembled WGS sequence"/>
</dbReference>
<evidence type="ECO:0000313" key="3">
    <source>
        <dbReference type="Proteomes" id="UP000278962"/>
    </source>
</evidence>
<proteinExistence type="predicted"/>
<sequence length="211" mass="23234">MLTNRMAFLEEPVIRWKSTMPSTSSQNGRPAGETSEARIAKALAHPLRAQILQRLGERVSSPGDLAEELGAPLGVVSYHVRMLRDYNCVELVRTEPVRGALQHFYKATARPTLEDATWRTLPSQLRGELSNGTLTALVDDLAAAADADKLTDPEVVLTRTPVELDEKAWKKLNKLLAKTHEQALAIAAESAERGTDGVFQTELALLHFKRA</sequence>
<keyword evidence="3" id="KW-1185">Reference proteome</keyword>
<dbReference type="GO" id="GO:0003700">
    <property type="term" value="F:DNA-binding transcription factor activity"/>
    <property type="evidence" value="ECO:0007669"/>
    <property type="project" value="InterPro"/>
</dbReference>
<accession>A0A660L6U6</accession>
<feature type="domain" description="HTH arsR-type" evidence="1">
    <location>
        <begin position="38"/>
        <end position="115"/>
    </location>
</feature>
<dbReference type="InterPro" id="IPR001845">
    <property type="entry name" value="HTH_ArsR_DNA-bd_dom"/>
</dbReference>
<organism evidence="2 3">
    <name type="scientific">Solirubrobacter pauli</name>
    <dbReference type="NCBI Taxonomy" id="166793"/>
    <lineage>
        <taxon>Bacteria</taxon>
        <taxon>Bacillati</taxon>
        <taxon>Actinomycetota</taxon>
        <taxon>Thermoleophilia</taxon>
        <taxon>Solirubrobacterales</taxon>
        <taxon>Solirubrobacteraceae</taxon>
        <taxon>Solirubrobacter</taxon>
    </lineage>
</organism>
<dbReference type="SMART" id="SM00418">
    <property type="entry name" value="HTH_ARSR"/>
    <property type="match status" value="1"/>
</dbReference>
<comment type="caution">
    <text evidence="2">The sequence shown here is derived from an EMBL/GenBank/DDBJ whole genome shotgun (WGS) entry which is preliminary data.</text>
</comment>
<dbReference type="InterPro" id="IPR036388">
    <property type="entry name" value="WH-like_DNA-bd_sf"/>
</dbReference>
<dbReference type="SUPFAM" id="SSF46785">
    <property type="entry name" value="Winged helix' DNA-binding domain"/>
    <property type="match status" value="1"/>
</dbReference>
<name>A0A660L6U6_9ACTN</name>